<feature type="domain" description="Capsule synthesis protein CapA" evidence="3">
    <location>
        <begin position="147"/>
        <end position="387"/>
    </location>
</feature>
<dbReference type="Gene3D" id="3.60.21.10">
    <property type="match status" value="1"/>
</dbReference>
<dbReference type="AlphaFoldDB" id="A0A9X4QU88"/>
<dbReference type="RefSeq" id="WP_277535109.1">
    <property type="nucleotide sequence ID" value="NZ_JAPDIA010000008.1"/>
</dbReference>
<dbReference type="SMART" id="SM00854">
    <property type="entry name" value="PGA_cap"/>
    <property type="match status" value="1"/>
</dbReference>
<dbReference type="Proteomes" id="UP001153404">
    <property type="component" value="Unassembled WGS sequence"/>
</dbReference>
<evidence type="ECO:0000256" key="1">
    <source>
        <dbReference type="ARBA" id="ARBA00005662"/>
    </source>
</evidence>
<dbReference type="SUPFAM" id="SSF56300">
    <property type="entry name" value="Metallo-dependent phosphatases"/>
    <property type="match status" value="1"/>
</dbReference>
<comment type="similarity">
    <text evidence="1">Belongs to the CapA family.</text>
</comment>
<gene>
    <name evidence="4" type="ORF">OMP40_23630</name>
</gene>
<organism evidence="4 5">
    <name type="scientific">Cohnella rhizosphaerae</name>
    <dbReference type="NCBI Taxonomy" id="1457232"/>
    <lineage>
        <taxon>Bacteria</taxon>
        <taxon>Bacillati</taxon>
        <taxon>Bacillota</taxon>
        <taxon>Bacilli</taxon>
        <taxon>Bacillales</taxon>
        <taxon>Paenibacillaceae</taxon>
        <taxon>Cohnella</taxon>
    </lineage>
</organism>
<reference evidence="4" key="1">
    <citation type="submission" date="2022-10" db="EMBL/GenBank/DDBJ databases">
        <title>Comparative genomic analysis of Cohnella hashimotonis sp. nov., isolated from the International Space Station.</title>
        <authorList>
            <person name="Simpson A."/>
            <person name="Venkateswaran K."/>
        </authorList>
    </citation>
    <scope>NUCLEOTIDE SEQUENCE</scope>
    <source>
        <strain evidence="4">DSM 28161</strain>
    </source>
</reference>
<protein>
    <submittedName>
        <fullName evidence="4">CapA family protein</fullName>
    </submittedName>
</protein>
<sequence>MSYSRVQSKQKAKRKRRWPVVAIAALAVLLIAAVGVYAAIVAGNGDGGEALPPVASASSSASSSASATPDSNEAEPTASPVVSEQPEETPEPSSSAEPDVEVKGSEAPAGDSASEQPSPSVQVPAATPEAGTAGDPGDSAPSGASVTLAFVGDILPASTVGALIEKNGVDYPFKLAKPLLESADIAAGNLEAPITTRGTPAQNKQFVFKGKPEYLAGLKNAGFDVVSLANNHTLDQGWEGLSDTMDALDDIKLKHMGSGADDKEAFEPVYFEHTGITVAYIGVSNVVPEGSWKAGPDHPGVAETYDTTRAVAAVKKASELANIVVVMVHWGNERADTPKKAQFNVGHTLIDAGADLIIGSHPHVLQGFEAYKGKWIAYSLGNFVFTTKQDYSKTQDTGVLTATCAADGKCRLKFDPMYAKASQPGPMEPEQASALLARLNKVSYGASVDSKGRITAK</sequence>
<proteinExistence type="inferred from homology"/>
<evidence type="ECO:0000313" key="4">
    <source>
        <dbReference type="EMBL" id="MDG0812021.1"/>
    </source>
</evidence>
<dbReference type="Pfam" id="PF09587">
    <property type="entry name" value="PGA_cap"/>
    <property type="match status" value="1"/>
</dbReference>
<dbReference type="InterPro" id="IPR019079">
    <property type="entry name" value="Capsule_synth_CapA"/>
</dbReference>
<name>A0A9X4QU88_9BACL</name>
<feature type="region of interest" description="Disordered" evidence="2">
    <location>
        <begin position="52"/>
        <end position="141"/>
    </location>
</feature>
<dbReference type="CDD" id="cd07381">
    <property type="entry name" value="MPP_CapA"/>
    <property type="match status" value="1"/>
</dbReference>
<dbReference type="PANTHER" id="PTHR33393">
    <property type="entry name" value="POLYGLUTAMINE SYNTHESIS ACCESSORY PROTEIN RV0574C-RELATED"/>
    <property type="match status" value="1"/>
</dbReference>
<dbReference type="PANTHER" id="PTHR33393:SF13">
    <property type="entry name" value="PGA BIOSYNTHESIS PROTEIN CAPA"/>
    <property type="match status" value="1"/>
</dbReference>
<evidence type="ECO:0000256" key="2">
    <source>
        <dbReference type="SAM" id="MobiDB-lite"/>
    </source>
</evidence>
<accession>A0A9X4QU88</accession>
<keyword evidence="5" id="KW-1185">Reference proteome</keyword>
<dbReference type="EMBL" id="JAPDIA010000008">
    <property type="protein sequence ID" value="MDG0812021.1"/>
    <property type="molecule type" value="Genomic_DNA"/>
</dbReference>
<evidence type="ECO:0000259" key="3">
    <source>
        <dbReference type="SMART" id="SM00854"/>
    </source>
</evidence>
<dbReference type="InterPro" id="IPR029052">
    <property type="entry name" value="Metallo-depent_PP-like"/>
</dbReference>
<dbReference type="InterPro" id="IPR052169">
    <property type="entry name" value="CW_Biosynth-Accessory"/>
</dbReference>
<comment type="caution">
    <text evidence="4">The sequence shown here is derived from an EMBL/GenBank/DDBJ whole genome shotgun (WGS) entry which is preliminary data.</text>
</comment>
<feature type="compositionally biased region" description="Low complexity" evidence="2">
    <location>
        <begin position="55"/>
        <end position="67"/>
    </location>
</feature>
<evidence type="ECO:0000313" key="5">
    <source>
        <dbReference type="Proteomes" id="UP001153404"/>
    </source>
</evidence>